<sequence length="245" mass="26021">MDNDLANLGQEIRRLRKRRNMTLDALAGQAGITKGYLSKIENGNTNLERRKTIKAIADALRVSIADLTGDHFIADRANSDAHAAIPDIRIALMATTLDLPTGKPSRTIDELSLETQRLAEARINCQDSLVGHALAPLLTDLHATAISDNRLPALQSLVQATNSTAHFLKNLGAVDLAWVAAERGLQAAQILEDPVYLAAADYARAQALIGLGAYDRADTIARGAVSMVTPDCSPGSAGGSGKYST</sequence>
<keyword evidence="4" id="KW-1185">Reference proteome</keyword>
<name>A0ABY2B9P6_9ACTN</name>
<protein>
    <submittedName>
        <fullName evidence="3">Helix-turn-helix protein</fullName>
    </submittedName>
</protein>
<dbReference type="PANTHER" id="PTHR46797">
    <property type="entry name" value="HTH-TYPE TRANSCRIPTIONAL REGULATOR"/>
    <property type="match status" value="1"/>
</dbReference>
<evidence type="ECO:0000256" key="1">
    <source>
        <dbReference type="ARBA" id="ARBA00023125"/>
    </source>
</evidence>
<dbReference type="EMBL" id="SLWM01000026">
    <property type="protein sequence ID" value="TCO12346.1"/>
    <property type="molecule type" value="Genomic_DNA"/>
</dbReference>
<dbReference type="InterPro" id="IPR001387">
    <property type="entry name" value="Cro/C1-type_HTH"/>
</dbReference>
<dbReference type="CDD" id="cd00093">
    <property type="entry name" value="HTH_XRE"/>
    <property type="match status" value="1"/>
</dbReference>
<evidence type="ECO:0000259" key="2">
    <source>
        <dbReference type="PROSITE" id="PS50943"/>
    </source>
</evidence>
<evidence type="ECO:0000313" key="4">
    <source>
        <dbReference type="Proteomes" id="UP000295818"/>
    </source>
</evidence>
<dbReference type="PROSITE" id="PS50943">
    <property type="entry name" value="HTH_CROC1"/>
    <property type="match status" value="1"/>
</dbReference>
<proteinExistence type="predicted"/>
<reference evidence="3 4" key="1">
    <citation type="journal article" date="2015" name="Stand. Genomic Sci.">
        <title>Genomic Encyclopedia of Bacterial and Archaeal Type Strains, Phase III: the genomes of soil and plant-associated and newly described type strains.</title>
        <authorList>
            <person name="Whitman W.B."/>
            <person name="Woyke T."/>
            <person name="Klenk H.P."/>
            <person name="Zhou Y."/>
            <person name="Lilburn T.G."/>
            <person name="Beck B.J."/>
            <person name="De Vos P."/>
            <person name="Vandamme P."/>
            <person name="Eisen J.A."/>
            <person name="Garrity G."/>
            <person name="Hugenholtz P."/>
            <person name="Kyrpides N.C."/>
        </authorList>
    </citation>
    <scope>NUCLEOTIDE SEQUENCE [LARGE SCALE GENOMIC DNA]</scope>
    <source>
        <strain evidence="3 4">VKM Ac-2538</strain>
    </source>
</reference>
<comment type="caution">
    <text evidence="3">The sequence shown here is derived from an EMBL/GenBank/DDBJ whole genome shotgun (WGS) entry which is preliminary data.</text>
</comment>
<accession>A0ABY2B9P6</accession>
<dbReference type="PANTHER" id="PTHR46797:SF1">
    <property type="entry name" value="METHYLPHOSPHONATE SYNTHASE"/>
    <property type="match status" value="1"/>
</dbReference>
<dbReference type="Pfam" id="PF13560">
    <property type="entry name" value="HTH_31"/>
    <property type="match status" value="1"/>
</dbReference>
<organism evidence="3 4">
    <name type="scientific">Kribbella orskensis</name>
    <dbReference type="NCBI Taxonomy" id="2512216"/>
    <lineage>
        <taxon>Bacteria</taxon>
        <taxon>Bacillati</taxon>
        <taxon>Actinomycetota</taxon>
        <taxon>Actinomycetes</taxon>
        <taxon>Propionibacteriales</taxon>
        <taxon>Kribbellaceae</taxon>
        <taxon>Kribbella</taxon>
    </lineage>
</organism>
<dbReference type="InterPro" id="IPR050807">
    <property type="entry name" value="TransReg_Diox_bact_type"/>
</dbReference>
<dbReference type="Gene3D" id="1.10.260.40">
    <property type="entry name" value="lambda repressor-like DNA-binding domains"/>
    <property type="match status" value="1"/>
</dbReference>
<evidence type="ECO:0000313" key="3">
    <source>
        <dbReference type="EMBL" id="TCO12346.1"/>
    </source>
</evidence>
<dbReference type="InterPro" id="IPR010982">
    <property type="entry name" value="Lambda_DNA-bd_dom_sf"/>
</dbReference>
<dbReference type="SUPFAM" id="SSF47413">
    <property type="entry name" value="lambda repressor-like DNA-binding domains"/>
    <property type="match status" value="1"/>
</dbReference>
<dbReference type="RefSeq" id="WP_158293053.1">
    <property type="nucleotide sequence ID" value="NZ_SLWM01000026.1"/>
</dbReference>
<keyword evidence="1" id="KW-0238">DNA-binding</keyword>
<dbReference type="Proteomes" id="UP000295818">
    <property type="component" value="Unassembled WGS sequence"/>
</dbReference>
<dbReference type="SMART" id="SM00530">
    <property type="entry name" value="HTH_XRE"/>
    <property type="match status" value="1"/>
</dbReference>
<gene>
    <name evidence="3" type="ORF">EV644_12689</name>
</gene>
<feature type="domain" description="HTH cro/C1-type" evidence="2">
    <location>
        <begin position="12"/>
        <end position="67"/>
    </location>
</feature>